<name>A0A5M8QDV7_9BACT</name>
<reference evidence="2 3" key="2">
    <citation type="submission" date="2019-09" db="EMBL/GenBank/DDBJ databases">
        <title>A bacterium isolated from glacier soil.</title>
        <authorList>
            <person name="Liu Q."/>
        </authorList>
    </citation>
    <scope>NUCLEOTIDE SEQUENCE [LARGE SCALE GENOMIC DNA]</scope>
    <source>
        <strain evidence="2 3">MDT1-10-3</strain>
    </source>
</reference>
<dbReference type="Pfam" id="PF13628">
    <property type="entry name" value="DUF4142"/>
    <property type="match status" value="1"/>
</dbReference>
<dbReference type="InterPro" id="IPR025419">
    <property type="entry name" value="DUF4142"/>
</dbReference>
<dbReference type="Proteomes" id="UP000323866">
    <property type="component" value="Unassembled WGS sequence"/>
</dbReference>
<proteinExistence type="predicted"/>
<dbReference type="AlphaFoldDB" id="A0A5M8QDV7"/>
<sequence length="285" mass="30596">MNVRVLRVFQLKRPQNTDILFSPGQNPKYARAGSPFSQNLTPGATLRIKVTLRKTVLRDHTIAMKKLMPIFAAAALLTGAACSTYTSSTDPDDMGTGYGLLGDKVGTGHNNSASVAEVNNNATFDNPATGASTDSATASQNLDHQFVMRAASGGLMEVEAGKMAAAKGQMAGVKQYGQRMVTDHTKANTELKALAAAKGITLPTAPLPEHQQHLDMLSKLSEGEFDKVYMQHMVTAHDKDIADFDREAKTGKDAEIKAFAAKNLPILQAHRKAAQPVYEQVGRSN</sequence>
<reference evidence="2 3" key="1">
    <citation type="submission" date="2019-07" db="EMBL/GenBank/DDBJ databases">
        <authorList>
            <person name="Qu J.-H."/>
        </authorList>
    </citation>
    <scope>NUCLEOTIDE SEQUENCE [LARGE SCALE GENOMIC DNA]</scope>
    <source>
        <strain evidence="2 3">MDT1-10-3</strain>
    </source>
</reference>
<dbReference type="OrthoDB" id="883203at2"/>
<dbReference type="EMBL" id="VKKZ01000021">
    <property type="protein sequence ID" value="KAA6433271.1"/>
    <property type="molecule type" value="Genomic_DNA"/>
</dbReference>
<organism evidence="2 3">
    <name type="scientific">Rufibacter glacialis</name>
    <dbReference type="NCBI Taxonomy" id="1259555"/>
    <lineage>
        <taxon>Bacteria</taxon>
        <taxon>Pseudomonadati</taxon>
        <taxon>Bacteroidota</taxon>
        <taxon>Cytophagia</taxon>
        <taxon>Cytophagales</taxon>
        <taxon>Hymenobacteraceae</taxon>
        <taxon>Rufibacter</taxon>
    </lineage>
</organism>
<feature type="domain" description="DUF4142" evidence="1">
    <location>
        <begin position="143"/>
        <end position="275"/>
    </location>
</feature>
<gene>
    <name evidence="2" type="ORF">FOE74_12355</name>
</gene>
<accession>A0A5M8QDV7</accession>
<evidence type="ECO:0000313" key="2">
    <source>
        <dbReference type="EMBL" id="KAA6433271.1"/>
    </source>
</evidence>
<dbReference type="PANTHER" id="PTHR38593:SF1">
    <property type="entry name" value="BLR2558 PROTEIN"/>
    <property type="match status" value="1"/>
</dbReference>
<comment type="caution">
    <text evidence="2">The sequence shown here is derived from an EMBL/GenBank/DDBJ whole genome shotgun (WGS) entry which is preliminary data.</text>
</comment>
<dbReference type="Gene3D" id="1.20.1260.10">
    <property type="match status" value="1"/>
</dbReference>
<dbReference type="InterPro" id="IPR012347">
    <property type="entry name" value="Ferritin-like"/>
</dbReference>
<evidence type="ECO:0000313" key="3">
    <source>
        <dbReference type="Proteomes" id="UP000323866"/>
    </source>
</evidence>
<dbReference type="PANTHER" id="PTHR38593">
    <property type="entry name" value="BLR2558 PROTEIN"/>
    <property type="match status" value="1"/>
</dbReference>
<evidence type="ECO:0000259" key="1">
    <source>
        <dbReference type="Pfam" id="PF13628"/>
    </source>
</evidence>
<protein>
    <submittedName>
        <fullName evidence="2">DUF4142 domain-containing protein</fullName>
    </submittedName>
</protein>